<accession>A0A1F4U5D3</accession>
<reference evidence="7 8" key="1">
    <citation type="journal article" date="2016" name="Nat. Commun.">
        <title>Thousands of microbial genomes shed light on interconnected biogeochemical processes in an aquifer system.</title>
        <authorList>
            <person name="Anantharaman K."/>
            <person name="Brown C.T."/>
            <person name="Hug L.A."/>
            <person name="Sharon I."/>
            <person name="Castelle C.J."/>
            <person name="Probst A.J."/>
            <person name="Thomas B.C."/>
            <person name="Singh A."/>
            <person name="Wilkins M.J."/>
            <person name="Karaoz U."/>
            <person name="Brodie E.L."/>
            <person name="Williams K.H."/>
            <person name="Hubbard S.S."/>
            <person name="Banfield J.F."/>
        </authorList>
    </citation>
    <scope>NUCLEOTIDE SEQUENCE [LARGE SCALE GENOMIC DNA]</scope>
</reference>
<dbReference type="Gene3D" id="3.90.1310.10">
    <property type="entry name" value="Penicillin-binding protein 2a (Domain 2)"/>
    <property type="match status" value="1"/>
</dbReference>
<dbReference type="InterPro" id="IPR012338">
    <property type="entry name" value="Beta-lactam/transpept-like"/>
</dbReference>
<dbReference type="GO" id="GO:0046677">
    <property type="term" value="P:response to antibiotic"/>
    <property type="evidence" value="ECO:0007669"/>
    <property type="project" value="UniProtKB-KW"/>
</dbReference>
<dbReference type="GO" id="GO:0008800">
    <property type="term" value="F:beta-lactamase activity"/>
    <property type="evidence" value="ECO:0007669"/>
    <property type="project" value="UniProtKB-EC"/>
</dbReference>
<sequence length="525" mass="57734">MDRKRVSSAIAAFIVLGVVFFLALFRIQILQYNFYKQKAEVQQRRFIRIATDRGDIVSSDGAVLATSLSTYSIYTNTGEFKWIKRKLDRPPAEKLPGMVVIEEKKRVYPNAHLASQVVGFTGADNEGLAGIEQAYDEYLRSKEGWIKTYADPIGFEFLQAKSKKLDTEEDGMNIVLTINQKIQYAVERELSAAIKKFSAISGTAVMMDLKDGGILALASKPDFDPNNYSKFDPKTWNSRACLVYEPGSTFKLITAASGLDQGTITIDSKLQALNQIVVGGKTIGNSHQINWPGKEISISYALEQSINTAMAQISMKLGKEKFYNHIKAFGFGEKTGFGLDGESSGILRHYNNWYTPDIAMLSFGQSIAVTPMQLLAAVGSFGKEGLVLKPHLVKRIESRDGSYVKSYSAEYYGRSVSKKTAEEMLGLMENIVLKGSGRHAKIKGYHVGGKTGTAQKVAVGSGAYMKGNYIASFIGIAPLKKPRLVCLVIIDDPKGSIWGESTAAPVFQRVVDESLRYLNVPPDGL</sequence>
<evidence type="ECO:0000256" key="3">
    <source>
        <dbReference type="ARBA" id="ARBA00023136"/>
    </source>
</evidence>
<dbReference type="InterPro" id="IPR036138">
    <property type="entry name" value="PBP_dimer_sf"/>
</dbReference>
<evidence type="ECO:0000256" key="2">
    <source>
        <dbReference type="ARBA" id="ARBA00007171"/>
    </source>
</evidence>
<organism evidence="7 8">
    <name type="scientific">candidate division WOR-1 bacterium RIFOXYC2_FULL_46_14</name>
    <dbReference type="NCBI Taxonomy" id="1802587"/>
    <lineage>
        <taxon>Bacteria</taxon>
        <taxon>Bacillati</taxon>
        <taxon>Saganbacteria</taxon>
    </lineage>
</organism>
<dbReference type="InterPro" id="IPR001460">
    <property type="entry name" value="PCN-bd_Tpept"/>
</dbReference>
<comment type="similarity">
    <text evidence="2">Belongs to the transpeptidase family.</text>
</comment>
<dbReference type="SUPFAM" id="SSF56601">
    <property type="entry name" value="beta-lactamase/transpeptidase-like"/>
    <property type="match status" value="1"/>
</dbReference>
<evidence type="ECO:0000313" key="8">
    <source>
        <dbReference type="Proteomes" id="UP000179242"/>
    </source>
</evidence>
<feature type="transmembrane region" description="Helical" evidence="4">
    <location>
        <begin position="6"/>
        <end position="27"/>
    </location>
</feature>
<keyword evidence="4" id="KW-1133">Transmembrane helix</keyword>
<keyword evidence="4" id="KW-0812">Transmembrane</keyword>
<dbReference type="GO" id="GO:0005886">
    <property type="term" value="C:plasma membrane"/>
    <property type="evidence" value="ECO:0007669"/>
    <property type="project" value="TreeGrafter"/>
</dbReference>
<evidence type="ECO:0000256" key="4">
    <source>
        <dbReference type="SAM" id="Phobius"/>
    </source>
</evidence>
<dbReference type="Pfam" id="PF00905">
    <property type="entry name" value="Transpeptidase"/>
    <property type="match status" value="1"/>
</dbReference>
<evidence type="ECO:0000259" key="5">
    <source>
        <dbReference type="Pfam" id="PF00905"/>
    </source>
</evidence>
<proteinExistence type="inferred from homology"/>
<dbReference type="Proteomes" id="UP000179242">
    <property type="component" value="Unassembled WGS sequence"/>
</dbReference>
<gene>
    <name evidence="7" type="ORF">A2438_02500</name>
</gene>
<dbReference type="InterPro" id="IPR005311">
    <property type="entry name" value="PBP_dimer"/>
</dbReference>
<dbReference type="EMBL" id="MEUJ01000004">
    <property type="protein sequence ID" value="OGC40142.1"/>
    <property type="molecule type" value="Genomic_DNA"/>
</dbReference>
<protein>
    <recommendedName>
        <fullName evidence="9">Penicillin-binding protein transpeptidase domain-containing protein</fullName>
    </recommendedName>
</protein>
<evidence type="ECO:0000259" key="6">
    <source>
        <dbReference type="Pfam" id="PF03717"/>
    </source>
</evidence>
<dbReference type="Pfam" id="PF03717">
    <property type="entry name" value="PBP_dimer"/>
    <property type="match status" value="1"/>
</dbReference>
<comment type="subcellular location">
    <subcellularLocation>
        <location evidence="1">Membrane</location>
    </subcellularLocation>
</comment>
<dbReference type="GO" id="GO:0008658">
    <property type="term" value="F:penicillin binding"/>
    <property type="evidence" value="ECO:0007669"/>
    <property type="project" value="InterPro"/>
</dbReference>
<feature type="domain" description="Penicillin-binding protein transpeptidase" evidence="5">
    <location>
        <begin position="202"/>
        <end position="511"/>
    </location>
</feature>
<dbReference type="Gene3D" id="3.40.710.10">
    <property type="entry name" value="DD-peptidase/beta-lactamase superfamily"/>
    <property type="match status" value="1"/>
</dbReference>
<dbReference type="AlphaFoldDB" id="A0A1F4U5D3"/>
<comment type="caution">
    <text evidence="7">The sequence shown here is derived from an EMBL/GenBank/DDBJ whole genome shotgun (WGS) entry which is preliminary data.</text>
</comment>
<dbReference type="Gene3D" id="3.30.450.330">
    <property type="match status" value="1"/>
</dbReference>
<evidence type="ECO:0000256" key="1">
    <source>
        <dbReference type="ARBA" id="ARBA00004370"/>
    </source>
</evidence>
<name>A0A1F4U5D3_UNCSA</name>
<dbReference type="GO" id="GO:0071555">
    <property type="term" value="P:cell wall organization"/>
    <property type="evidence" value="ECO:0007669"/>
    <property type="project" value="TreeGrafter"/>
</dbReference>
<dbReference type="PANTHER" id="PTHR30627">
    <property type="entry name" value="PEPTIDOGLYCAN D,D-TRANSPEPTIDASE"/>
    <property type="match status" value="1"/>
</dbReference>
<feature type="domain" description="Penicillin-binding protein dimerisation" evidence="6">
    <location>
        <begin position="93"/>
        <end position="151"/>
    </location>
</feature>
<dbReference type="PANTHER" id="PTHR30627:SF1">
    <property type="entry name" value="PEPTIDOGLYCAN D,D-TRANSPEPTIDASE FTSI"/>
    <property type="match status" value="1"/>
</dbReference>
<keyword evidence="3 4" id="KW-0472">Membrane</keyword>
<dbReference type="SUPFAM" id="SSF56519">
    <property type="entry name" value="Penicillin binding protein dimerisation domain"/>
    <property type="match status" value="1"/>
</dbReference>
<evidence type="ECO:0008006" key="9">
    <source>
        <dbReference type="Google" id="ProtNLM"/>
    </source>
</evidence>
<dbReference type="InterPro" id="IPR050515">
    <property type="entry name" value="Beta-lactam/transpept"/>
</dbReference>
<evidence type="ECO:0000313" key="7">
    <source>
        <dbReference type="EMBL" id="OGC40142.1"/>
    </source>
</evidence>